<comment type="caution">
    <text evidence="1">The sequence shown here is derived from an EMBL/GenBank/DDBJ whole genome shotgun (WGS) entry which is preliminary data.</text>
</comment>
<dbReference type="Proteomes" id="UP001054821">
    <property type="component" value="Chromosome 6"/>
</dbReference>
<gene>
    <name evidence="1" type="ORF">L3X38_032274</name>
</gene>
<reference evidence="1 2" key="1">
    <citation type="journal article" date="2022" name="G3 (Bethesda)">
        <title>Whole-genome sequence and methylome profiling of the almond [Prunus dulcis (Mill.) D.A. Webb] cultivar 'Nonpareil'.</title>
        <authorList>
            <person name="D'Amico-Willman K.M."/>
            <person name="Ouma W.Z."/>
            <person name="Meulia T."/>
            <person name="Sideli G.M."/>
            <person name="Gradziel T.M."/>
            <person name="Fresnedo-Ramirez J."/>
        </authorList>
    </citation>
    <scope>NUCLEOTIDE SEQUENCE [LARGE SCALE GENOMIC DNA]</scope>
    <source>
        <strain evidence="1">Clone GOH B32 T37-40</strain>
    </source>
</reference>
<evidence type="ECO:0000313" key="2">
    <source>
        <dbReference type="Proteomes" id="UP001054821"/>
    </source>
</evidence>
<keyword evidence="2" id="KW-1185">Reference proteome</keyword>
<accession>A0AAD4VFF6</accession>
<name>A0AAD4VFF6_PRUDU</name>
<sequence length="103" mass="11797">MPSHHSASVHSRLGKGKGHLYLELTKSQLLHISPLKDKPHEPMKVYKDCRDRLLDRQTERIPIPVNLGDLRVTDLGPPSKPTHLPTIEGVRDSDNWEFYNPED</sequence>
<proteinExistence type="predicted"/>
<dbReference type="EMBL" id="JAJFAZ020000006">
    <property type="protein sequence ID" value="KAI5323202.1"/>
    <property type="molecule type" value="Genomic_DNA"/>
</dbReference>
<dbReference type="AlphaFoldDB" id="A0AAD4VFF6"/>
<organism evidence="1 2">
    <name type="scientific">Prunus dulcis</name>
    <name type="common">Almond</name>
    <name type="synonym">Amygdalus dulcis</name>
    <dbReference type="NCBI Taxonomy" id="3755"/>
    <lineage>
        <taxon>Eukaryota</taxon>
        <taxon>Viridiplantae</taxon>
        <taxon>Streptophyta</taxon>
        <taxon>Embryophyta</taxon>
        <taxon>Tracheophyta</taxon>
        <taxon>Spermatophyta</taxon>
        <taxon>Magnoliopsida</taxon>
        <taxon>eudicotyledons</taxon>
        <taxon>Gunneridae</taxon>
        <taxon>Pentapetalae</taxon>
        <taxon>rosids</taxon>
        <taxon>fabids</taxon>
        <taxon>Rosales</taxon>
        <taxon>Rosaceae</taxon>
        <taxon>Amygdaloideae</taxon>
        <taxon>Amygdaleae</taxon>
        <taxon>Prunus</taxon>
    </lineage>
</organism>
<evidence type="ECO:0000313" key="1">
    <source>
        <dbReference type="EMBL" id="KAI5323202.1"/>
    </source>
</evidence>
<protein>
    <submittedName>
        <fullName evidence="1">Uncharacterized protein</fullName>
    </submittedName>
</protein>